<name>A0A0X8X6M2_9SPHI</name>
<reference evidence="1 2" key="1">
    <citation type="submission" date="2015-12" db="EMBL/GenBank/DDBJ databases">
        <title>Genome sequence of Mucilaginibacter gotjawali.</title>
        <authorList>
            <person name="Lee J.S."/>
            <person name="Lee K.C."/>
            <person name="Kim K.K."/>
            <person name="Lee B.W."/>
        </authorList>
    </citation>
    <scope>NUCLEOTIDE SEQUENCE [LARGE SCALE GENOMIC DNA]</scope>
    <source>
        <strain evidence="1 2">SA3-7</strain>
    </source>
</reference>
<organism evidence="1 2">
    <name type="scientific">Mucilaginibacter gotjawali</name>
    <dbReference type="NCBI Taxonomy" id="1550579"/>
    <lineage>
        <taxon>Bacteria</taxon>
        <taxon>Pseudomonadati</taxon>
        <taxon>Bacteroidota</taxon>
        <taxon>Sphingobacteriia</taxon>
        <taxon>Sphingobacteriales</taxon>
        <taxon>Sphingobacteriaceae</taxon>
        <taxon>Mucilaginibacter</taxon>
    </lineage>
</organism>
<dbReference type="Proteomes" id="UP000218263">
    <property type="component" value="Chromosome"/>
</dbReference>
<accession>A0A0X8X6M2</accession>
<dbReference type="OrthoDB" id="796701at2"/>
<evidence type="ECO:0000313" key="2">
    <source>
        <dbReference type="Proteomes" id="UP000218263"/>
    </source>
</evidence>
<evidence type="ECO:0000313" key="1">
    <source>
        <dbReference type="EMBL" id="BAU55983.1"/>
    </source>
</evidence>
<protein>
    <submittedName>
        <fullName evidence="1">Uncharacterized protein</fullName>
    </submittedName>
</protein>
<dbReference type="KEGG" id="mgot:MgSA37_04175"/>
<dbReference type="RefSeq" id="WP_096354513.1">
    <property type="nucleotide sequence ID" value="NZ_AP017313.1"/>
</dbReference>
<proteinExistence type="predicted"/>
<gene>
    <name evidence="1" type="ORF">MgSA37_04175</name>
</gene>
<keyword evidence="2" id="KW-1185">Reference proteome</keyword>
<sequence>MKILISLAFSLIVIVTPAGSQDLPANKTERKIVRLITNLPEIVADNKYMTKKGRPYIIYIENKAGDLDNCYHVAVSEYNGVNLVPHHRFLVEAKTYRIYYLDFWNDNFKPSSQRMAET</sequence>
<dbReference type="AlphaFoldDB" id="A0A0X8X6M2"/>
<dbReference type="EMBL" id="AP017313">
    <property type="protein sequence ID" value="BAU55983.1"/>
    <property type="molecule type" value="Genomic_DNA"/>
</dbReference>